<dbReference type="EnsemblPlants" id="AET5Gv20292100.28">
    <property type="protein sequence ID" value="AET5Gv20292100.28"/>
    <property type="gene ID" value="AET5Gv20292100"/>
</dbReference>
<reference evidence="2" key="2">
    <citation type="journal article" date="2017" name="Nat. Plants">
        <title>The Aegilops tauschii genome reveals multiple impacts of transposons.</title>
        <authorList>
            <person name="Zhao G."/>
            <person name="Zou C."/>
            <person name="Li K."/>
            <person name="Wang K."/>
            <person name="Li T."/>
            <person name="Gao L."/>
            <person name="Zhang X."/>
            <person name="Wang H."/>
            <person name="Yang Z."/>
            <person name="Liu X."/>
            <person name="Jiang W."/>
            <person name="Mao L."/>
            <person name="Kong X."/>
            <person name="Jiao Y."/>
            <person name="Jia J."/>
        </authorList>
    </citation>
    <scope>NUCLEOTIDE SEQUENCE [LARGE SCALE GENOMIC DNA]</scope>
    <source>
        <strain evidence="2">cv. AL8/78</strain>
    </source>
</reference>
<sequence>MQVFGAVGFQNKRLGIPKEVNPLVASIISSCWDK</sequence>
<dbReference type="Gramene" id="AET5Gv20292100.28">
    <property type="protein sequence ID" value="AET5Gv20292100.28"/>
    <property type="gene ID" value="AET5Gv20292100"/>
</dbReference>
<dbReference type="EnsemblPlants" id="AET5Gv20292100.20">
    <property type="protein sequence ID" value="AET5Gv20292100.20"/>
    <property type="gene ID" value="AET5Gv20292100"/>
</dbReference>
<reference evidence="2" key="1">
    <citation type="journal article" date="2014" name="Science">
        <title>Ancient hybridizations among the ancestral genomes of bread wheat.</title>
        <authorList>
            <consortium name="International Wheat Genome Sequencing Consortium,"/>
            <person name="Marcussen T."/>
            <person name="Sandve S.R."/>
            <person name="Heier L."/>
            <person name="Spannagl M."/>
            <person name="Pfeifer M."/>
            <person name="Jakobsen K.S."/>
            <person name="Wulff B.B."/>
            <person name="Steuernagel B."/>
            <person name="Mayer K.F."/>
            <person name="Olsen O.A."/>
        </authorList>
    </citation>
    <scope>NUCLEOTIDE SEQUENCE [LARGE SCALE GENOMIC DNA]</scope>
    <source>
        <strain evidence="2">cv. AL8/78</strain>
    </source>
</reference>
<dbReference type="Proteomes" id="UP000015105">
    <property type="component" value="Chromosome 5D"/>
</dbReference>
<organism evidence="1 2">
    <name type="scientific">Aegilops tauschii subsp. strangulata</name>
    <name type="common">Goatgrass</name>
    <dbReference type="NCBI Taxonomy" id="200361"/>
    <lineage>
        <taxon>Eukaryota</taxon>
        <taxon>Viridiplantae</taxon>
        <taxon>Streptophyta</taxon>
        <taxon>Embryophyta</taxon>
        <taxon>Tracheophyta</taxon>
        <taxon>Spermatophyta</taxon>
        <taxon>Magnoliopsida</taxon>
        <taxon>Liliopsida</taxon>
        <taxon>Poales</taxon>
        <taxon>Poaceae</taxon>
        <taxon>BOP clade</taxon>
        <taxon>Pooideae</taxon>
        <taxon>Triticodae</taxon>
        <taxon>Triticeae</taxon>
        <taxon>Triticinae</taxon>
        <taxon>Aegilops</taxon>
    </lineage>
</organism>
<evidence type="ECO:0000313" key="2">
    <source>
        <dbReference type="Proteomes" id="UP000015105"/>
    </source>
</evidence>
<proteinExistence type="predicted"/>
<reference evidence="1" key="5">
    <citation type="journal article" date="2021" name="G3 (Bethesda)">
        <title>Aegilops tauschii genome assembly Aet v5.0 features greater sequence contiguity and improved annotation.</title>
        <authorList>
            <person name="Wang L."/>
            <person name="Zhu T."/>
            <person name="Rodriguez J.C."/>
            <person name="Deal K.R."/>
            <person name="Dubcovsky J."/>
            <person name="McGuire P.E."/>
            <person name="Lux T."/>
            <person name="Spannagl M."/>
            <person name="Mayer K.F.X."/>
            <person name="Baldrich P."/>
            <person name="Meyers B.C."/>
            <person name="Huo N."/>
            <person name="Gu Y.Q."/>
            <person name="Zhou H."/>
            <person name="Devos K.M."/>
            <person name="Bennetzen J.L."/>
            <person name="Unver T."/>
            <person name="Budak H."/>
            <person name="Gulick P.J."/>
            <person name="Galiba G."/>
            <person name="Kalapos B."/>
            <person name="Nelson D.R."/>
            <person name="Li P."/>
            <person name="You F.M."/>
            <person name="Luo M.C."/>
            <person name="Dvorak J."/>
        </authorList>
    </citation>
    <scope>NUCLEOTIDE SEQUENCE [LARGE SCALE GENOMIC DNA]</scope>
    <source>
        <strain evidence="1">cv. AL8/78</strain>
    </source>
</reference>
<evidence type="ECO:0008006" key="3">
    <source>
        <dbReference type="Google" id="ProtNLM"/>
    </source>
</evidence>
<name>A0A453K5C7_AEGTS</name>
<dbReference type="EnsemblPlants" id="AET5Gv20292100.10">
    <property type="protein sequence ID" value="AET5Gv20292100.10"/>
    <property type="gene ID" value="AET5Gv20292100"/>
</dbReference>
<accession>A0A453K5C7</accession>
<keyword evidence="2" id="KW-1185">Reference proteome</keyword>
<protein>
    <recommendedName>
        <fullName evidence="3">Serine-threonine/tyrosine-protein kinase catalytic domain-containing protein</fullName>
    </recommendedName>
</protein>
<evidence type="ECO:0000313" key="1">
    <source>
        <dbReference type="EnsemblPlants" id="AET5Gv20292100.20"/>
    </source>
</evidence>
<reference evidence="1" key="3">
    <citation type="journal article" date="2017" name="Nature">
        <title>Genome sequence of the progenitor of the wheat D genome Aegilops tauschii.</title>
        <authorList>
            <person name="Luo M.C."/>
            <person name="Gu Y.Q."/>
            <person name="Puiu D."/>
            <person name="Wang H."/>
            <person name="Twardziok S.O."/>
            <person name="Deal K.R."/>
            <person name="Huo N."/>
            <person name="Zhu T."/>
            <person name="Wang L."/>
            <person name="Wang Y."/>
            <person name="McGuire P.E."/>
            <person name="Liu S."/>
            <person name="Long H."/>
            <person name="Ramasamy R.K."/>
            <person name="Rodriguez J.C."/>
            <person name="Van S.L."/>
            <person name="Yuan L."/>
            <person name="Wang Z."/>
            <person name="Xia Z."/>
            <person name="Xiao L."/>
            <person name="Anderson O.D."/>
            <person name="Ouyang S."/>
            <person name="Liang Y."/>
            <person name="Zimin A.V."/>
            <person name="Pertea G."/>
            <person name="Qi P."/>
            <person name="Bennetzen J.L."/>
            <person name="Dai X."/>
            <person name="Dawson M.W."/>
            <person name="Muller H.G."/>
            <person name="Kugler K."/>
            <person name="Rivarola-Duarte L."/>
            <person name="Spannagl M."/>
            <person name="Mayer K.F.X."/>
            <person name="Lu F.H."/>
            <person name="Bevan M.W."/>
            <person name="Leroy P."/>
            <person name="Li P."/>
            <person name="You F.M."/>
            <person name="Sun Q."/>
            <person name="Liu Z."/>
            <person name="Lyons E."/>
            <person name="Wicker T."/>
            <person name="Salzberg S.L."/>
            <person name="Devos K.M."/>
            <person name="Dvorak J."/>
        </authorList>
    </citation>
    <scope>NUCLEOTIDE SEQUENCE [LARGE SCALE GENOMIC DNA]</scope>
    <source>
        <strain evidence="1">cv. AL8/78</strain>
    </source>
</reference>
<reference evidence="1" key="4">
    <citation type="submission" date="2019-03" db="UniProtKB">
        <authorList>
            <consortium name="EnsemblPlants"/>
        </authorList>
    </citation>
    <scope>IDENTIFICATION</scope>
</reference>
<dbReference type="Gramene" id="AET5Gv20292100.10">
    <property type="protein sequence ID" value="AET5Gv20292100.10"/>
    <property type="gene ID" value="AET5Gv20292100"/>
</dbReference>
<dbReference type="Gramene" id="AET5Gv20292100.20">
    <property type="protein sequence ID" value="AET5Gv20292100.20"/>
    <property type="gene ID" value="AET5Gv20292100"/>
</dbReference>
<dbReference type="AlphaFoldDB" id="A0A453K5C7"/>